<dbReference type="InterPro" id="IPR036503">
    <property type="entry name" value="Ald_Fedxn_OxRdtase_N_sf"/>
</dbReference>
<dbReference type="EMBL" id="ASRX01000026">
    <property type="protein sequence ID" value="EYF05213.1"/>
    <property type="molecule type" value="Genomic_DNA"/>
</dbReference>
<dbReference type="InterPro" id="IPR001203">
    <property type="entry name" value="OxRdtase_Ald_Fedxn_C"/>
</dbReference>
<comment type="cofactor">
    <cofactor evidence="1">
        <name>[4Fe-4S] cluster</name>
        <dbReference type="ChEBI" id="CHEBI:49883"/>
    </cofactor>
</comment>
<dbReference type="Pfam" id="PF02730">
    <property type="entry name" value="AFOR_N"/>
    <property type="match status" value="1"/>
</dbReference>
<evidence type="ECO:0000256" key="8">
    <source>
        <dbReference type="ARBA" id="ARBA00049934"/>
    </source>
</evidence>
<gene>
    <name evidence="10" type="ORF">CAP_3578</name>
</gene>
<dbReference type="GO" id="GO:0051539">
    <property type="term" value="F:4 iron, 4 sulfur cluster binding"/>
    <property type="evidence" value="ECO:0007669"/>
    <property type="project" value="UniProtKB-KW"/>
</dbReference>
<dbReference type="Gene3D" id="1.10.569.10">
    <property type="entry name" value="Aldehyde Ferredoxin Oxidoreductase Protein, subunit A, domain 2"/>
    <property type="match status" value="1"/>
</dbReference>
<comment type="similarity">
    <text evidence="2">Belongs to the AOR/FOR family.</text>
</comment>
<evidence type="ECO:0000313" key="10">
    <source>
        <dbReference type="EMBL" id="EYF05213.1"/>
    </source>
</evidence>
<keyword evidence="6" id="KW-0408">Iron</keyword>
<dbReference type="Pfam" id="PF01314">
    <property type="entry name" value="AFOR_C"/>
    <property type="match status" value="1"/>
</dbReference>
<evidence type="ECO:0000313" key="11">
    <source>
        <dbReference type="Proteomes" id="UP000019678"/>
    </source>
</evidence>
<keyword evidence="11" id="KW-1185">Reference proteome</keyword>
<sequence length="664" mass="68860">MVQCVMVPCADPTIPALPMPAAQPPSARSDDGAPAAPLPAGGWFGRYLRVDLTGGEARAVSIAPAVSRMLVGGVGLGTWILARETPPGFDPLGDAAALVLAFGPLVGTPLTTSAKLAFVAKSPLTGRLNDALSSSGFAIAGKRTGFDAIVLTGRARVPSVVLLDGDRLEVVPCPALWGHDLRLDALDAQLAATHPGYELTVAGLAAEHLVRYAGLANNGRHAGRGGLGAVLAAKQIKAVGVRGKRAVPLAHPERAVAIARDLARRSLGPATEKYRALGTVANLATFNRLAALPTRNFQESTFEGAAALSGEALHETRARGRSACSGCTIGCEHFFEVAPGTKPVKAEYENVFALGPLCGVSDPEVVLRASGACDALGLDTISAGGTIAFAMECAERGLFAGTPWEAEASGLRFGDGARLCGLLEAIAHRRPGLGALLAEGSRRVAEILGPPAPDFAPHVKGLEIPGYEPRALQTMALGFAVSPRGADHNRSGAYEVDFSGRVDRLAGAPEAAPLAVEAEDRAAVLDALILCKFLRRALRDVHEEAAEMLAAVTGCAFTGPEVQAVARRIVLLKRLFNAREGWTAAEDTLPARFFEAPLPGGAARGAVLTRAQLDGMKRAYHAVRGLSEDGSVPEEALTAAGLDALGLDWRPAHERSGVRPGQVG</sequence>
<evidence type="ECO:0000256" key="2">
    <source>
        <dbReference type="ARBA" id="ARBA00011032"/>
    </source>
</evidence>
<dbReference type="Gene3D" id="3.60.9.10">
    <property type="entry name" value="Aldehyde ferredoxin oxidoreductase, N-terminal domain"/>
    <property type="match status" value="1"/>
</dbReference>
<evidence type="ECO:0000259" key="9">
    <source>
        <dbReference type="SMART" id="SM00790"/>
    </source>
</evidence>
<dbReference type="SUPFAM" id="SSF56228">
    <property type="entry name" value="Aldehyde ferredoxin oxidoreductase, N-terminal domain"/>
    <property type="match status" value="1"/>
</dbReference>
<dbReference type="Gene3D" id="1.10.599.10">
    <property type="entry name" value="Aldehyde Ferredoxin Oxidoreductase Protein, subunit A, domain 3"/>
    <property type="match status" value="1"/>
</dbReference>
<evidence type="ECO:0000256" key="4">
    <source>
        <dbReference type="ARBA" id="ARBA00022723"/>
    </source>
</evidence>
<protein>
    <submittedName>
        <fullName evidence="10">Aldehyde ferredoxin oxidoreductase</fullName>
    </submittedName>
</protein>
<dbReference type="GO" id="GO:0046872">
    <property type="term" value="F:metal ion binding"/>
    <property type="evidence" value="ECO:0007669"/>
    <property type="project" value="UniProtKB-KW"/>
</dbReference>
<dbReference type="InterPro" id="IPR013985">
    <property type="entry name" value="Ald_Fedxn_OxRdtase_dom3"/>
</dbReference>
<dbReference type="InterPro" id="IPR036021">
    <property type="entry name" value="Tungsten_al_ferr_oxy-like_C"/>
</dbReference>
<keyword evidence="3" id="KW-0004">4Fe-4S</keyword>
<dbReference type="InterPro" id="IPR013983">
    <property type="entry name" value="Ald_Fedxn_OxRdtase_N"/>
</dbReference>
<organism evidence="10 11">
    <name type="scientific">Chondromyces apiculatus DSM 436</name>
    <dbReference type="NCBI Taxonomy" id="1192034"/>
    <lineage>
        <taxon>Bacteria</taxon>
        <taxon>Pseudomonadati</taxon>
        <taxon>Myxococcota</taxon>
        <taxon>Polyangia</taxon>
        <taxon>Polyangiales</taxon>
        <taxon>Polyangiaceae</taxon>
        <taxon>Chondromyces</taxon>
    </lineage>
</organism>
<dbReference type="PANTHER" id="PTHR30038">
    <property type="entry name" value="ALDEHYDE FERREDOXIN OXIDOREDUCTASE"/>
    <property type="match status" value="1"/>
</dbReference>
<comment type="caution">
    <text evidence="10">The sequence shown here is derived from an EMBL/GenBank/DDBJ whole genome shotgun (WGS) entry which is preliminary data.</text>
</comment>
<evidence type="ECO:0000256" key="6">
    <source>
        <dbReference type="ARBA" id="ARBA00023004"/>
    </source>
</evidence>
<dbReference type="Proteomes" id="UP000019678">
    <property type="component" value="Unassembled WGS sequence"/>
</dbReference>
<proteinExistence type="inferred from homology"/>
<dbReference type="SUPFAM" id="SSF48310">
    <property type="entry name" value="Aldehyde ferredoxin oxidoreductase, C-terminal domains"/>
    <property type="match status" value="1"/>
</dbReference>
<feature type="domain" description="Aldehyde ferredoxin oxidoreductase N-terminal" evidence="9">
    <location>
        <begin position="43"/>
        <end position="245"/>
    </location>
</feature>
<keyword evidence="7" id="KW-0411">Iron-sulfur</keyword>
<dbReference type="GO" id="GO:0009055">
    <property type="term" value="F:electron transfer activity"/>
    <property type="evidence" value="ECO:0007669"/>
    <property type="project" value="InterPro"/>
</dbReference>
<dbReference type="InterPro" id="IPR051919">
    <property type="entry name" value="W-dependent_AOR"/>
</dbReference>
<dbReference type="InterPro" id="IPR013984">
    <property type="entry name" value="Ald_Fedxn_OxRdtase_dom2"/>
</dbReference>
<evidence type="ECO:0000256" key="1">
    <source>
        <dbReference type="ARBA" id="ARBA00001966"/>
    </source>
</evidence>
<evidence type="ECO:0000256" key="5">
    <source>
        <dbReference type="ARBA" id="ARBA00023002"/>
    </source>
</evidence>
<reference evidence="10 11" key="1">
    <citation type="submission" date="2013-05" db="EMBL/GenBank/DDBJ databases">
        <title>Genome assembly of Chondromyces apiculatus DSM 436.</title>
        <authorList>
            <person name="Sharma G."/>
            <person name="Khatri I."/>
            <person name="Kaur C."/>
            <person name="Mayilraj S."/>
            <person name="Subramanian S."/>
        </authorList>
    </citation>
    <scope>NUCLEOTIDE SEQUENCE [LARGE SCALE GENOMIC DNA]</scope>
    <source>
        <strain evidence="10 11">DSM 436</strain>
    </source>
</reference>
<evidence type="ECO:0000256" key="7">
    <source>
        <dbReference type="ARBA" id="ARBA00023014"/>
    </source>
</evidence>
<dbReference type="SMART" id="SM00790">
    <property type="entry name" value="AFOR_N"/>
    <property type="match status" value="1"/>
</dbReference>
<evidence type="ECO:0000256" key="3">
    <source>
        <dbReference type="ARBA" id="ARBA00022485"/>
    </source>
</evidence>
<comment type="cofactor">
    <cofactor evidence="8">
        <name>tungstopterin</name>
        <dbReference type="ChEBI" id="CHEBI:30402"/>
    </cofactor>
</comment>
<dbReference type="GO" id="GO:0016625">
    <property type="term" value="F:oxidoreductase activity, acting on the aldehyde or oxo group of donors, iron-sulfur protein as acceptor"/>
    <property type="evidence" value="ECO:0007669"/>
    <property type="project" value="InterPro"/>
</dbReference>
<dbReference type="PANTHER" id="PTHR30038:SF7">
    <property type="entry name" value="TUNGSTEN-CONTAINING GLYCERALDEHYDE-3-PHOSPHATE:FERREDOXIN OXIDOREDUCTASE"/>
    <property type="match status" value="1"/>
</dbReference>
<dbReference type="STRING" id="1192034.CAP_3578"/>
<keyword evidence="5" id="KW-0560">Oxidoreductase</keyword>
<accession>A0A017T7H6</accession>
<keyword evidence="4" id="KW-0479">Metal-binding</keyword>
<name>A0A017T7H6_9BACT</name>
<dbReference type="AlphaFoldDB" id="A0A017T7H6"/>
<dbReference type="eggNOG" id="COG2414">
    <property type="taxonomic scope" value="Bacteria"/>
</dbReference>